<evidence type="ECO:0000256" key="1">
    <source>
        <dbReference type="SAM" id="MobiDB-lite"/>
    </source>
</evidence>
<evidence type="ECO:0000313" key="2">
    <source>
        <dbReference type="EMBL" id="KAK3345842.1"/>
    </source>
</evidence>
<reference evidence="2" key="1">
    <citation type="journal article" date="2023" name="Mol. Phylogenet. Evol.">
        <title>Genome-scale phylogeny and comparative genomics of the fungal order Sordariales.</title>
        <authorList>
            <person name="Hensen N."/>
            <person name="Bonometti L."/>
            <person name="Westerberg I."/>
            <person name="Brannstrom I.O."/>
            <person name="Guillou S."/>
            <person name="Cros-Aarteil S."/>
            <person name="Calhoun S."/>
            <person name="Haridas S."/>
            <person name="Kuo A."/>
            <person name="Mondo S."/>
            <person name="Pangilinan J."/>
            <person name="Riley R."/>
            <person name="LaButti K."/>
            <person name="Andreopoulos B."/>
            <person name="Lipzen A."/>
            <person name="Chen C."/>
            <person name="Yan M."/>
            <person name="Daum C."/>
            <person name="Ng V."/>
            <person name="Clum A."/>
            <person name="Steindorff A."/>
            <person name="Ohm R.A."/>
            <person name="Martin F."/>
            <person name="Silar P."/>
            <person name="Natvig D.O."/>
            <person name="Lalanne C."/>
            <person name="Gautier V."/>
            <person name="Ament-Velasquez S.L."/>
            <person name="Kruys A."/>
            <person name="Hutchinson M.I."/>
            <person name="Powell A.J."/>
            <person name="Barry K."/>
            <person name="Miller A.N."/>
            <person name="Grigoriev I.V."/>
            <person name="Debuchy R."/>
            <person name="Gladieux P."/>
            <person name="Hiltunen Thoren M."/>
            <person name="Johannesson H."/>
        </authorList>
    </citation>
    <scope>NUCLEOTIDE SEQUENCE</scope>
    <source>
        <strain evidence="2">CBS 955.72</strain>
    </source>
</reference>
<dbReference type="AlphaFoldDB" id="A0AAJ0MA77"/>
<feature type="region of interest" description="Disordered" evidence="1">
    <location>
        <begin position="1"/>
        <end position="33"/>
    </location>
</feature>
<reference evidence="2" key="2">
    <citation type="submission" date="2023-06" db="EMBL/GenBank/DDBJ databases">
        <authorList>
            <consortium name="Lawrence Berkeley National Laboratory"/>
            <person name="Haridas S."/>
            <person name="Hensen N."/>
            <person name="Bonometti L."/>
            <person name="Westerberg I."/>
            <person name="Brannstrom I.O."/>
            <person name="Guillou S."/>
            <person name="Cros-Aarteil S."/>
            <person name="Calhoun S."/>
            <person name="Kuo A."/>
            <person name="Mondo S."/>
            <person name="Pangilinan J."/>
            <person name="Riley R."/>
            <person name="Labutti K."/>
            <person name="Andreopoulos B."/>
            <person name="Lipzen A."/>
            <person name="Chen C."/>
            <person name="Yanf M."/>
            <person name="Daum C."/>
            <person name="Ng V."/>
            <person name="Clum A."/>
            <person name="Steindorff A."/>
            <person name="Ohm R."/>
            <person name="Martin F."/>
            <person name="Silar P."/>
            <person name="Natvig D."/>
            <person name="Lalanne C."/>
            <person name="Gautier V."/>
            <person name="Ament-Velasquez S.L."/>
            <person name="Kruys A."/>
            <person name="Hutchinson M.I."/>
            <person name="Powell A.J."/>
            <person name="Barry K."/>
            <person name="Miller A.N."/>
            <person name="Grigoriev I.V."/>
            <person name="Debuchy R."/>
            <person name="Gladieux P."/>
            <person name="Thoren M.H."/>
            <person name="Johannesson H."/>
        </authorList>
    </citation>
    <scope>NUCLEOTIDE SEQUENCE</scope>
    <source>
        <strain evidence="2">CBS 955.72</strain>
    </source>
</reference>
<gene>
    <name evidence="2" type="ORF">B0T25DRAFT_611784</name>
</gene>
<keyword evidence="3" id="KW-1185">Reference proteome</keyword>
<evidence type="ECO:0000313" key="3">
    <source>
        <dbReference type="Proteomes" id="UP001275084"/>
    </source>
</evidence>
<dbReference type="EMBL" id="JAUIQD010000006">
    <property type="protein sequence ID" value="KAK3345842.1"/>
    <property type="molecule type" value="Genomic_DNA"/>
</dbReference>
<sequence>MAFNPYPSPDSDNDRRKRARLRRSEATSSDSSDAGEFSIFNVRLRVAVPPPHPLPMTEEWDTQCHVIYEELGHRTLENEARRILSDEQVKDVLSVELMSRMPSNIDTLIKGQPTILIVARWLDESCSAIWGRAVSRIKKFIDSKRLASKNLSQLDIAVEMIAEELTLAKYMSPVPAHLVAQGLDTDWAHIKDKVAQIMDSYPGTKGHTTAINLFRLGFSINHDQNPNTVYISVDYECRESMWPPAIGEIQQYLQHFKHADLHVHLEHNTVEQCPFRLVPSRRSRTPYNLLRKTPYQTKVNLGDDIGACNYVTASDGNDFCPLIGTLGCWLEIKTNQYPNGVKVALTNYHIIRPAYAGFKLNVDAHGGALIEAPEKDSILWGVDENGTGPKVAAPKLEHPTRSKHNNGVHRQETMIERFTGQIKDKAQSDLNGMVAFFDRNEHVLGTVYCASGYKRRTANNGRLDWALIMPLNKARIGENTLPSFETWNYKYRLVEEFPDQATFDAPLRQPTESGLRGLSQGAFLYKVGVTTEATVGKFSQMKGDINITEDGHLLPGVSEEFTYIQGGTLQKDAGGTPLVMKGDSGSVVWDEEGRVAGLLFRGQIPQAADKTLVYVTPIHDVFEDIKKLSGGAIKEIRIAEPALGD</sequence>
<comment type="caution">
    <text evidence="2">The sequence shown here is derived from an EMBL/GenBank/DDBJ whole genome shotgun (WGS) entry which is preliminary data.</text>
</comment>
<protein>
    <submittedName>
        <fullName evidence="2">Uncharacterized protein</fullName>
    </submittedName>
</protein>
<dbReference type="Proteomes" id="UP001275084">
    <property type="component" value="Unassembled WGS sequence"/>
</dbReference>
<accession>A0AAJ0MA77</accession>
<name>A0AAJ0MA77_9PEZI</name>
<proteinExistence type="predicted"/>
<organism evidence="2 3">
    <name type="scientific">Lasiosphaeria hispida</name>
    <dbReference type="NCBI Taxonomy" id="260671"/>
    <lineage>
        <taxon>Eukaryota</taxon>
        <taxon>Fungi</taxon>
        <taxon>Dikarya</taxon>
        <taxon>Ascomycota</taxon>
        <taxon>Pezizomycotina</taxon>
        <taxon>Sordariomycetes</taxon>
        <taxon>Sordariomycetidae</taxon>
        <taxon>Sordariales</taxon>
        <taxon>Lasiosphaeriaceae</taxon>
        <taxon>Lasiosphaeria</taxon>
    </lineage>
</organism>